<dbReference type="AlphaFoldDB" id="A0AAW5HVZ2"/>
<gene>
    <name evidence="3" type="ORF">JMN37_11095</name>
</gene>
<name>A0AAW5HVZ2_9CORY</name>
<keyword evidence="2" id="KW-1133">Transmembrane helix</keyword>
<keyword evidence="2" id="KW-0812">Transmembrane</keyword>
<feature type="transmembrane region" description="Helical" evidence="2">
    <location>
        <begin position="20"/>
        <end position="41"/>
    </location>
</feature>
<feature type="compositionally biased region" description="Polar residues" evidence="1">
    <location>
        <begin position="44"/>
        <end position="56"/>
    </location>
</feature>
<dbReference type="RefSeq" id="WP_071573731.1">
    <property type="nucleotide sequence ID" value="NZ_JAEUWV010000037.1"/>
</dbReference>
<evidence type="ECO:0000256" key="2">
    <source>
        <dbReference type="SAM" id="Phobius"/>
    </source>
</evidence>
<protein>
    <recommendedName>
        <fullName evidence="5">Secreted protein</fullName>
    </recommendedName>
</protein>
<keyword evidence="2" id="KW-0472">Membrane</keyword>
<evidence type="ECO:0000313" key="3">
    <source>
        <dbReference type="EMBL" id="MCO6395499.1"/>
    </source>
</evidence>
<accession>A0AAW5HVZ2</accession>
<keyword evidence="4" id="KW-1185">Reference proteome</keyword>
<dbReference type="Proteomes" id="UP001205920">
    <property type="component" value="Unassembled WGS sequence"/>
</dbReference>
<dbReference type="EMBL" id="JAEUWV010000037">
    <property type="protein sequence ID" value="MCO6395499.1"/>
    <property type="molecule type" value="Genomic_DNA"/>
</dbReference>
<feature type="region of interest" description="Disordered" evidence="1">
    <location>
        <begin position="42"/>
        <end position="79"/>
    </location>
</feature>
<proteinExistence type="predicted"/>
<evidence type="ECO:0008006" key="5">
    <source>
        <dbReference type="Google" id="ProtNLM"/>
    </source>
</evidence>
<feature type="compositionally biased region" description="Low complexity" evidence="1">
    <location>
        <begin position="57"/>
        <end position="68"/>
    </location>
</feature>
<organism evidence="3 4">
    <name type="scientific">Corynebacterium lipophilum</name>
    <dbReference type="NCBI Taxonomy" id="2804918"/>
    <lineage>
        <taxon>Bacteria</taxon>
        <taxon>Bacillati</taxon>
        <taxon>Actinomycetota</taxon>
        <taxon>Actinomycetes</taxon>
        <taxon>Mycobacteriales</taxon>
        <taxon>Corynebacteriaceae</taxon>
        <taxon>Corynebacterium</taxon>
    </lineage>
</organism>
<evidence type="ECO:0000313" key="4">
    <source>
        <dbReference type="Proteomes" id="UP001205920"/>
    </source>
</evidence>
<reference evidence="3 4" key="1">
    <citation type="submission" date="2021-01" db="EMBL/GenBank/DDBJ databases">
        <title>Identification and Characterization of Corynebacterium sp.</title>
        <authorList>
            <person name="Luo Q."/>
            <person name="Qu P."/>
            <person name="Chen Q."/>
        </authorList>
    </citation>
    <scope>NUCLEOTIDE SEQUENCE [LARGE SCALE GENOMIC DNA]</scope>
    <source>
        <strain evidence="3 4">MC-18</strain>
    </source>
</reference>
<evidence type="ECO:0000256" key="1">
    <source>
        <dbReference type="SAM" id="MobiDB-lite"/>
    </source>
</evidence>
<sequence length="139" mass="14952">MDFAKLKPGNLNVDINTIGAVFGILAVIAAIVGGVVGSGALHDQSGSSRGASMQVITPTPAVTAPATEETSENEPAEDYLSPAIREHSKHAEDLASKAEEFIRRQFELNRQSEELLGRADDFVRQADEMIRQREAAGLY</sequence>
<comment type="caution">
    <text evidence="3">The sequence shown here is derived from an EMBL/GenBank/DDBJ whole genome shotgun (WGS) entry which is preliminary data.</text>
</comment>